<keyword evidence="4" id="KW-1185">Reference proteome</keyword>
<sequence>MEITDVHPDLHEPLRRLPPLDLSTRWARWLGRVGPRLQRTKPVAGVAVRWVRSGRLRLRVYSPATPPAAPAPALLWIHGGGLVIGSAVQDDGLCARTAKRLGTVVVSVEYRLAPEHPFPAALDDATAAWEWLHAHARELGIDPGRVAIGGESAGGGIAAALAQSLRDSGGVQPVAQWLFAPMLDDRTAADTSLDAVDHVVWSNVSNRVGWSAYLGAAPGAASVPPYAVPARREDLGGLPPAWLYAGDIELFHDEVADYARRLDDAGVPVTFEVVEGAAHGFENWAASTPLSKALVGGAWAWLAARLGVQPLA</sequence>
<dbReference type="Proteomes" id="UP001172737">
    <property type="component" value="Unassembled WGS sequence"/>
</dbReference>
<gene>
    <name evidence="3" type="ORF">QQX10_08720</name>
</gene>
<evidence type="ECO:0000313" key="3">
    <source>
        <dbReference type="EMBL" id="MDN4488249.1"/>
    </source>
</evidence>
<evidence type="ECO:0000259" key="2">
    <source>
        <dbReference type="Pfam" id="PF07859"/>
    </source>
</evidence>
<accession>A0AAW7M3C9</accession>
<reference evidence="3" key="1">
    <citation type="submission" date="2023-06" db="EMBL/GenBank/DDBJ databases">
        <title>Sysu t00039.</title>
        <authorList>
            <person name="Gao L."/>
            <person name="Fang B.-Z."/>
            <person name="Li W.-J."/>
        </authorList>
    </citation>
    <scope>NUCLEOTIDE SEQUENCE</scope>
    <source>
        <strain evidence="3">SYSU T00039</strain>
    </source>
</reference>
<dbReference type="InterPro" id="IPR050300">
    <property type="entry name" value="GDXG_lipolytic_enzyme"/>
</dbReference>
<evidence type="ECO:0000256" key="1">
    <source>
        <dbReference type="ARBA" id="ARBA00022801"/>
    </source>
</evidence>
<proteinExistence type="predicted"/>
<dbReference type="InterPro" id="IPR013094">
    <property type="entry name" value="AB_hydrolase_3"/>
</dbReference>
<dbReference type="InterPro" id="IPR029058">
    <property type="entry name" value="AB_hydrolase_fold"/>
</dbReference>
<dbReference type="EMBL" id="JAUHPX010000004">
    <property type="protein sequence ID" value="MDN4488249.1"/>
    <property type="molecule type" value="Genomic_DNA"/>
</dbReference>
<protein>
    <submittedName>
        <fullName evidence="3">Alpha/beta hydrolase</fullName>
    </submittedName>
</protein>
<comment type="caution">
    <text evidence="3">The sequence shown here is derived from an EMBL/GenBank/DDBJ whole genome shotgun (WGS) entry which is preliminary data.</text>
</comment>
<dbReference type="AlphaFoldDB" id="A0AAW7M3C9"/>
<dbReference type="GO" id="GO:0016787">
    <property type="term" value="F:hydrolase activity"/>
    <property type="evidence" value="ECO:0007669"/>
    <property type="project" value="UniProtKB-KW"/>
</dbReference>
<dbReference type="Gene3D" id="3.40.50.1820">
    <property type="entry name" value="alpha/beta hydrolase"/>
    <property type="match status" value="1"/>
</dbReference>
<dbReference type="SUPFAM" id="SSF53474">
    <property type="entry name" value="alpha/beta-Hydrolases"/>
    <property type="match status" value="1"/>
</dbReference>
<feature type="domain" description="Alpha/beta hydrolase fold-3" evidence="2">
    <location>
        <begin position="74"/>
        <end position="282"/>
    </location>
</feature>
<dbReference type="PANTHER" id="PTHR48081:SF8">
    <property type="entry name" value="ALPHA_BETA HYDROLASE FOLD-3 DOMAIN-CONTAINING PROTEIN-RELATED"/>
    <property type="match status" value="1"/>
</dbReference>
<dbReference type="RefSeq" id="WP_301118645.1">
    <property type="nucleotide sequence ID" value="NZ_JAUHPX010000004.1"/>
</dbReference>
<evidence type="ECO:0000313" key="4">
    <source>
        <dbReference type="Proteomes" id="UP001172737"/>
    </source>
</evidence>
<organism evidence="3 4">
    <name type="scientific">Demequina lignilytica</name>
    <dbReference type="NCBI Taxonomy" id="3051663"/>
    <lineage>
        <taxon>Bacteria</taxon>
        <taxon>Bacillati</taxon>
        <taxon>Actinomycetota</taxon>
        <taxon>Actinomycetes</taxon>
        <taxon>Micrococcales</taxon>
        <taxon>Demequinaceae</taxon>
        <taxon>Demequina</taxon>
    </lineage>
</organism>
<keyword evidence="1 3" id="KW-0378">Hydrolase</keyword>
<dbReference type="Pfam" id="PF07859">
    <property type="entry name" value="Abhydrolase_3"/>
    <property type="match status" value="1"/>
</dbReference>
<name>A0AAW7M3C9_9MICO</name>
<dbReference type="PANTHER" id="PTHR48081">
    <property type="entry name" value="AB HYDROLASE SUPERFAMILY PROTEIN C4A8.06C"/>
    <property type="match status" value="1"/>
</dbReference>